<comment type="caution">
    <text evidence="1">The sequence shown here is derived from an EMBL/GenBank/DDBJ whole genome shotgun (WGS) entry which is preliminary data.</text>
</comment>
<dbReference type="EMBL" id="PGCI01000662">
    <property type="protein sequence ID" value="PLW22503.1"/>
    <property type="molecule type" value="Genomic_DNA"/>
</dbReference>
<evidence type="ECO:0000313" key="2">
    <source>
        <dbReference type="Proteomes" id="UP000235392"/>
    </source>
</evidence>
<sequence>MISPSAPAVTCTSFNLMELTLFDFRSLGLLTNTKQSITHNQSRDPPFSLATIRPLKPFQSNIPQTNPTLCATNPPSLSSYHLTFLLSRSTFHSDWTLLCSTVLTGQYLYHV</sequence>
<accession>A0A2N5TAH3</accession>
<evidence type="ECO:0000313" key="1">
    <source>
        <dbReference type="EMBL" id="PLW22503.1"/>
    </source>
</evidence>
<dbReference type="AlphaFoldDB" id="A0A2N5TAH3"/>
<gene>
    <name evidence="1" type="ORF">PCASD_10827</name>
</gene>
<name>A0A2N5TAH3_9BASI</name>
<dbReference type="Proteomes" id="UP000235392">
    <property type="component" value="Unassembled WGS sequence"/>
</dbReference>
<protein>
    <submittedName>
        <fullName evidence="1">Uncharacterized protein</fullName>
    </submittedName>
</protein>
<proteinExistence type="predicted"/>
<organism evidence="1 2">
    <name type="scientific">Puccinia coronata f. sp. avenae</name>
    <dbReference type="NCBI Taxonomy" id="200324"/>
    <lineage>
        <taxon>Eukaryota</taxon>
        <taxon>Fungi</taxon>
        <taxon>Dikarya</taxon>
        <taxon>Basidiomycota</taxon>
        <taxon>Pucciniomycotina</taxon>
        <taxon>Pucciniomycetes</taxon>
        <taxon>Pucciniales</taxon>
        <taxon>Pucciniaceae</taxon>
        <taxon>Puccinia</taxon>
    </lineage>
</organism>
<reference evidence="1 2" key="1">
    <citation type="submission" date="2017-11" db="EMBL/GenBank/DDBJ databases">
        <title>De novo assembly and phasing of dikaryotic genomes from two isolates of Puccinia coronata f. sp. avenae, the causal agent of oat crown rust.</title>
        <authorList>
            <person name="Miller M.E."/>
            <person name="Zhang Y."/>
            <person name="Omidvar V."/>
            <person name="Sperschneider J."/>
            <person name="Schwessinger B."/>
            <person name="Raley C."/>
            <person name="Palmer J.M."/>
            <person name="Garnica D."/>
            <person name="Upadhyaya N."/>
            <person name="Rathjen J."/>
            <person name="Taylor J.M."/>
            <person name="Park R.F."/>
            <person name="Dodds P.N."/>
            <person name="Hirsch C.D."/>
            <person name="Kianian S.F."/>
            <person name="Figueroa M."/>
        </authorList>
    </citation>
    <scope>NUCLEOTIDE SEQUENCE [LARGE SCALE GENOMIC DNA]</scope>
    <source>
        <strain evidence="1">12SD80</strain>
    </source>
</reference>